<evidence type="ECO:0000313" key="2">
    <source>
        <dbReference type="Proteomes" id="UP000030416"/>
    </source>
</evidence>
<dbReference type="Proteomes" id="UP000030416">
    <property type="component" value="Unassembled WGS sequence"/>
</dbReference>
<keyword evidence="2" id="KW-1185">Reference proteome</keyword>
<protein>
    <recommendedName>
        <fullName evidence="3">DUF3990 domain-containing protein</fullName>
    </recommendedName>
</protein>
<dbReference type="OrthoDB" id="2989524at2"/>
<proteinExistence type="predicted"/>
<dbReference type="RefSeq" id="WP_036185024.1">
    <property type="nucleotide sequence ID" value="NZ_AVDA01000008.1"/>
</dbReference>
<evidence type="ECO:0000313" key="1">
    <source>
        <dbReference type="EMBL" id="KGR78957.1"/>
    </source>
</evidence>
<dbReference type="SUPFAM" id="SSF56399">
    <property type="entry name" value="ADP-ribosylation"/>
    <property type="match status" value="1"/>
</dbReference>
<gene>
    <name evidence="1" type="ORF">CD29_07990</name>
</gene>
<organism evidence="1 2">
    <name type="scientific">Ureibacillus manganicus DSM 26584</name>
    <dbReference type="NCBI Taxonomy" id="1384049"/>
    <lineage>
        <taxon>Bacteria</taxon>
        <taxon>Bacillati</taxon>
        <taxon>Bacillota</taxon>
        <taxon>Bacilli</taxon>
        <taxon>Bacillales</taxon>
        <taxon>Caryophanaceae</taxon>
        <taxon>Ureibacillus</taxon>
    </lineage>
</organism>
<reference evidence="1 2" key="1">
    <citation type="submission" date="2014-02" db="EMBL/GenBank/DDBJ databases">
        <title>Draft genome sequence of Lysinibacillus manganicus DSM 26584T.</title>
        <authorList>
            <person name="Zhang F."/>
            <person name="Wang G."/>
            <person name="Zhang L."/>
        </authorList>
    </citation>
    <scope>NUCLEOTIDE SEQUENCE [LARGE SCALE GENOMIC DNA]</scope>
    <source>
        <strain evidence="1 2">DSM 26584</strain>
    </source>
</reference>
<dbReference type="STRING" id="1384049.CD29_07990"/>
<sequence>MVKRMILYHGNTEKVINEIIEKGMLLDKFKSFGDKHYLGDGFYFYNDPKQAEHWAKMKVTRSKKYFGQNWAVLKCSVTYDGEYFLDLDFREQQDFFFNEMMRLDKQLKEKELEIDKYSDAYFCNYLSRILNLVMVSKTFVYKDKHNIYPPLFSNNKSSPYVITRHFRTEKQFVIRDKRIVTHLSKVM</sequence>
<accession>A0A0A3IVV9</accession>
<dbReference type="Gene3D" id="3.90.175.10">
    <property type="entry name" value="Diphtheria Toxin, domain 1"/>
    <property type="match status" value="1"/>
</dbReference>
<name>A0A0A3IVV9_9BACL</name>
<dbReference type="AlphaFoldDB" id="A0A0A3IVV9"/>
<dbReference type="EMBL" id="JPVN01000008">
    <property type="protein sequence ID" value="KGR78957.1"/>
    <property type="molecule type" value="Genomic_DNA"/>
</dbReference>
<evidence type="ECO:0008006" key="3">
    <source>
        <dbReference type="Google" id="ProtNLM"/>
    </source>
</evidence>
<comment type="caution">
    <text evidence="1">The sequence shown here is derived from an EMBL/GenBank/DDBJ whole genome shotgun (WGS) entry which is preliminary data.</text>
</comment>